<dbReference type="Proteomes" id="UP000191905">
    <property type="component" value="Unassembled WGS sequence"/>
</dbReference>
<name>A0A1V8RNB5_9HYPH</name>
<dbReference type="AlphaFoldDB" id="A0A1V8RNB5"/>
<comment type="caution">
    <text evidence="1">The sequence shown here is derived from an EMBL/GenBank/DDBJ whole genome shotgun (WGS) entry which is preliminary data.</text>
</comment>
<evidence type="ECO:0000313" key="2">
    <source>
        <dbReference type="Proteomes" id="UP000191905"/>
    </source>
</evidence>
<gene>
    <name evidence="1" type="ORF">BFN67_03435</name>
</gene>
<evidence type="ECO:0000313" key="1">
    <source>
        <dbReference type="EMBL" id="OQM74702.1"/>
    </source>
</evidence>
<keyword evidence="2" id="KW-1185">Reference proteome</keyword>
<dbReference type="OrthoDB" id="8702569at2"/>
<reference evidence="1 2" key="1">
    <citation type="journal article" date="2016" name="Int. J. Syst. Evol. Microbiol.">
        <title>Pseudaminobacter manganicus sp. nov., isolated from sludge of a manganese mine.</title>
        <authorList>
            <person name="Li J."/>
            <person name="Huang J."/>
            <person name="Liao S."/>
            <person name="Wang G."/>
        </authorList>
    </citation>
    <scope>NUCLEOTIDE SEQUENCE [LARGE SCALE GENOMIC DNA]</scope>
    <source>
        <strain evidence="1 2">JH-7</strain>
    </source>
</reference>
<dbReference type="RefSeq" id="WP_080920241.1">
    <property type="nucleotide sequence ID" value="NZ_MDET01000023.1"/>
</dbReference>
<sequence>MTLPKEIPIPFRWPLEDYKTGKIGGDELRRGIADAIKAEPSLQAFKDEYLAWTDYAEDGGEFLSAY</sequence>
<accession>A0A1V8RNB5</accession>
<protein>
    <submittedName>
        <fullName evidence="1">Uncharacterized protein</fullName>
    </submittedName>
</protein>
<proteinExistence type="predicted"/>
<organism evidence="1 2">
    <name type="scientific">Manganibacter manganicus</name>
    <dbReference type="NCBI Taxonomy" id="1873176"/>
    <lineage>
        <taxon>Bacteria</taxon>
        <taxon>Pseudomonadati</taxon>
        <taxon>Pseudomonadota</taxon>
        <taxon>Alphaproteobacteria</taxon>
        <taxon>Hyphomicrobiales</taxon>
        <taxon>Phyllobacteriaceae</taxon>
        <taxon>Manganibacter</taxon>
    </lineage>
</organism>
<dbReference type="EMBL" id="MDET01000023">
    <property type="protein sequence ID" value="OQM74702.1"/>
    <property type="molecule type" value="Genomic_DNA"/>
</dbReference>